<evidence type="ECO:0000313" key="1">
    <source>
        <dbReference type="EMBL" id="SQH77082.1"/>
    </source>
</evidence>
<name>A0A330M4Q9_9GAMM</name>
<dbReference type="Proteomes" id="UP000250123">
    <property type="component" value="Chromosome SHEWBE"/>
</dbReference>
<evidence type="ECO:0000313" key="2">
    <source>
        <dbReference type="Proteomes" id="UP000250123"/>
    </source>
</evidence>
<accession>A0A330M4Q9</accession>
<dbReference type="AlphaFoldDB" id="A0A330M4Q9"/>
<sequence>MTLLSTYITWTIVESNAIPTFSNTENENENENESRCFQNNQFYPSSFEKLYIDYTYFNHAEEARHYVKEAHSSQSILCDCSRRCR</sequence>
<protein>
    <submittedName>
        <fullName evidence="1">Uncharacterized protein</fullName>
    </submittedName>
</protein>
<dbReference type="KEGG" id="sbk:SHEWBE_3119"/>
<gene>
    <name evidence="1" type="ORF">SHEWBE_3119</name>
</gene>
<proteinExistence type="predicted"/>
<organism evidence="1 2">
    <name type="scientific">Shewanella benthica</name>
    <dbReference type="NCBI Taxonomy" id="43661"/>
    <lineage>
        <taxon>Bacteria</taxon>
        <taxon>Pseudomonadati</taxon>
        <taxon>Pseudomonadota</taxon>
        <taxon>Gammaproteobacteria</taxon>
        <taxon>Alteromonadales</taxon>
        <taxon>Shewanellaceae</taxon>
        <taxon>Shewanella</taxon>
    </lineage>
</organism>
<dbReference type="EMBL" id="LS483452">
    <property type="protein sequence ID" value="SQH77082.1"/>
    <property type="molecule type" value="Genomic_DNA"/>
</dbReference>
<reference evidence="2" key="1">
    <citation type="submission" date="2018-06" db="EMBL/GenBank/DDBJ databases">
        <authorList>
            <person name="Cea G.-C."/>
            <person name="William W."/>
        </authorList>
    </citation>
    <scope>NUCLEOTIDE SEQUENCE [LARGE SCALE GENOMIC DNA]</scope>
    <source>
        <strain evidence="2">DB21MT-2</strain>
    </source>
</reference>